<dbReference type="AlphaFoldDB" id="A0A9P8D3F0"/>
<evidence type="ECO:0000313" key="2">
    <source>
        <dbReference type="EMBL" id="KAG9327821.1"/>
    </source>
</evidence>
<protein>
    <submittedName>
        <fullName evidence="2">Uncharacterized protein</fullName>
    </submittedName>
</protein>
<dbReference type="EMBL" id="JAIFTL010000001">
    <property type="protein sequence ID" value="KAG9327821.1"/>
    <property type="molecule type" value="Genomic_DNA"/>
</dbReference>
<proteinExistence type="predicted"/>
<feature type="compositionally biased region" description="Basic and acidic residues" evidence="1">
    <location>
        <begin position="134"/>
        <end position="143"/>
    </location>
</feature>
<gene>
    <name evidence="2" type="ORF">KVV02_000267</name>
</gene>
<comment type="caution">
    <text evidence="2">The sequence shown here is derived from an EMBL/GenBank/DDBJ whole genome shotgun (WGS) entry which is preliminary data.</text>
</comment>
<feature type="region of interest" description="Disordered" evidence="1">
    <location>
        <begin position="120"/>
        <end position="143"/>
    </location>
</feature>
<organism evidence="2 3">
    <name type="scientific">Mortierella alpina</name>
    <name type="common">Oleaginous fungus</name>
    <name type="synonym">Mortierella renispora</name>
    <dbReference type="NCBI Taxonomy" id="64518"/>
    <lineage>
        <taxon>Eukaryota</taxon>
        <taxon>Fungi</taxon>
        <taxon>Fungi incertae sedis</taxon>
        <taxon>Mucoromycota</taxon>
        <taxon>Mortierellomycotina</taxon>
        <taxon>Mortierellomycetes</taxon>
        <taxon>Mortierellales</taxon>
        <taxon>Mortierellaceae</taxon>
        <taxon>Mortierella</taxon>
    </lineage>
</organism>
<name>A0A9P8D3F0_MORAP</name>
<accession>A0A9P8D3F0</accession>
<sequence>MKGDFDTDLVALGFDRGLFKRRNSGFEHGFAIIYKTDRLRGSKPLRTLDIKVSKELQRRCGGNYTHNPCDNQGGLKKRNQVIASISTAKVCIQEASRERSLWVISTPQLDDILINYASQDQRSREAQRSGPTSKGEKPEAEKLRTLIKIGHGGVSSYAYSQGV</sequence>
<dbReference type="Proteomes" id="UP000717515">
    <property type="component" value="Unassembled WGS sequence"/>
</dbReference>
<reference evidence="2" key="1">
    <citation type="submission" date="2021-07" db="EMBL/GenBank/DDBJ databases">
        <title>Draft genome of Mortierella alpina, strain LL118, isolated from an aspen leaf litter sample.</title>
        <authorList>
            <person name="Yang S."/>
            <person name="Vinatzer B.A."/>
        </authorList>
    </citation>
    <scope>NUCLEOTIDE SEQUENCE</scope>
    <source>
        <strain evidence="2">LL118</strain>
    </source>
</reference>
<evidence type="ECO:0000313" key="3">
    <source>
        <dbReference type="Proteomes" id="UP000717515"/>
    </source>
</evidence>
<evidence type="ECO:0000256" key="1">
    <source>
        <dbReference type="SAM" id="MobiDB-lite"/>
    </source>
</evidence>